<gene>
    <name evidence="2" type="primary">32</name>
    <name evidence="2" type="ORF">SEA_ELESAR_32</name>
</gene>
<proteinExistence type="predicted"/>
<dbReference type="SUPFAM" id="SSF47413">
    <property type="entry name" value="lambda repressor-like DNA-binding domains"/>
    <property type="match status" value="1"/>
</dbReference>
<dbReference type="SMART" id="SM00530">
    <property type="entry name" value="HTH_XRE"/>
    <property type="match status" value="1"/>
</dbReference>
<organism evidence="2 3">
    <name type="scientific">Arthrobacter phage Elesar</name>
    <dbReference type="NCBI Taxonomy" id="2510522"/>
    <lineage>
        <taxon>Viruses</taxon>
        <taxon>Duplodnaviria</taxon>
        <taxon>Heunggongvirae</taxon>
        <taxon>Uroviricota</taxon>
        <taxon>Caudoviricetes</taxon>
        <taxon>Daemsvirinae</taxon>
        <taxon>Elesarvirus</taxon>
        <taxon>Elesarvirus elesar</taxon>
    </lineage>
</organism>
<dbReference type="InterPro" id="IPR010982">
    <property type="entry name" value="Lambda_DNA-bd_dom_sf"/>
</dbReference>
<dbReference type="GO" id="GO:0003677">
    <property type="term" value="F:DNA binding"/>
    <property type="evidence" value="ECO:0007669"/>
    <property type="project" value="InterPro"/>
</dbReference>
<dbReference type="GeneID" id="80034311"/>
<dbReference type="CDD" id="cd00093">
    <property type="entry name" value="HTH_XRE"/>
    <property type="match status" value="1"/>
</dbReference>
<sequence length="81" mass="9033">MTASPPPVIPQWTLADRLRRIRRDTSLIQDDFAAQLGVGRAQYNAWEAGRNQPRDVVALARRIEEVTGVPAHWTLGLDTVA</sequence>
<dbReference type="Gene3D" id="1.10.260.40">
    <property type="entry name" value="lambda repressor-like DNA-binding domains"/>
    <property type="match status" value="1"/>
</dbReference>
<accession>A0A411CQ87</accession>
<dbReference type="Pfam" id="PF13560">
    <property type="entry name" value="HTH_31"/>
    <property type="match status" value="1"/>
</dbReference>
<dbReference type="KEGG" id="vg:80034311"/>
<feature type="domain" description="HTH cro/C1-type" evidence="1">
    <location>
        <begin position="18"/>
        <end position="75"/>
    </location>
</feature>
<name>A0A411CQ87_9CAUD</name>
<protein>
    <submittedName>
        <fullName evidence="2">Helix-turn-helix DNA binding domain protein</fullName>
    </submittedName>
</protein>
<dbReference type="EMBL" id="MK392368">
    <property type="protein sequence ID" value="QAY16084.1"/>
    <property type="molecule type" value="Genomic_DNA"/>
</dbReference>
<dbReference type="PROSITE" id="PS50943">
    <property type="entry name" value="HTH_CROC1"/>
    <property type="match status" value="1"/>
</dbReference>
<reference evidence="2 3" key="1">
    <citation type="submission" date="2019-01" db="EMBL/GenBank/DDBJ databases">
        <authorList>
            <person name="Adair T.L."/>
            <person name="Lucas L.G."/>
            <person name="Young A.M."/>
            <person name="Antrich S.C."/>
            <person name="Baird A.G."/>
            <person name="Dunn E.L."/>
            <person name="Fernandes B.I."/>
            <person name="Fraley E.G."/>
            <person name="Ghanem A.X."/>
            <person name="Gilbert M.G."/>
            <person name="Morris T.B."/>
            <person name="Nortch B.D."/>
            <person name="Overcash M.E."/>
            <person name="Pavleszek K.E."/>
            <person name="Pellegrini L.I.O."/>
            <person name="Pham L.T."/>
            <person name="Rule L.S."/>
            <person name="Schultz E.M."/>
            <person name="Smith J."/>
            <person name="Thong B.J."/>
            <person name="Turner H.A."/>
            <person name="Walker G."/>
            <person name="Whitaker Z.J."/>
            <person name="Wilsey R.N."/>
            <person name="Yanney R.L."/>
            <person name="Klyczek K."/>
            <person name="Garlena R.A."/>
            <person name="Russell D.A."/>
            <person name="Pope W.H."/>
            <person name="Jacobs-Sera D."/>
            <person name="Hatfull G.F."/>
        </authorList>
    </citation>
    <scope>NUCLEOTIDE SEQUENCE [LARGE SCALE GENOMIC DNA]</scope>
</reference>
<evidence type="ECO:0000313" key="2">
    <source>
        <dbReference type="EMBL" id="QAY16084.1"/>
    </source>
</evidence>
<dbReference type="InterPro" id="IPR001387">
    <property type="entry name" value="Cro/C1-type_HTH"/>
</dbReference>
<evidence type="ECO:0000259" key="1">
    <source>
        <dbReference type="PROSITE" id="PS50943"/>
    </source>
</evidence>
<dbReference type="RefSeq" id="YP_010761197.1">
    <property type="nucleotide sequence ID" value="NC_073593.1"/>
</dbReference>
<evidence type="ECO:0000313" key="3">
    <source>
        <dbReference type="Proteomes" id="UP000290693"/>
    </source>
</evidence>
<keyword evidence="3" id="KW-1185">Reference proteome</keyword>
<dbReference type="Proteomes" id="UP000290693">
    <property type="component" value="Segment"/>
</dbReference>